<dbReference type="PANTHER" id="PTHR11476">
    <property type="entry name" value="HISTIDYL-TRNA SYNTHETASE"/>
    <property type="match status" value="1"/>
</dbReference>
<dbReference type="CDD" id="cd00859">
    <property type="entry name" value="HisRS_anticodon"/>
    <property type="match status" value="1"/>
</dbReference>
<proteinExistence type="inferred from homology"/>
<keyword evidence="6 9" id="KW-0648">Protein biosynthesis</keyword>
<dbReference type="InterPro" id="IPR004516">
    <property type="entry name" value="HisRS/HisZ"/>
</dbReference>
<evidence type="ECO:0000313" key="12">
    <source>
        <dbReference type="Proteomes" id="UP001468798"/>
    </source>
</evidence>
<organism evidence="11 12">
    <name type="scientific">Flavobacterium polysaccharolyticum</name>
    <dbReference type="NCBI Taxonomy" id="3133148"/>
    <lineage>
        <taxon>Bacteria</taxon>
        <taxon>Pseudomonadati</taxon>
        <taxon>Bacteroidota</taxon>
        <taxon>Flavobacteriia</taxon>
        <taxon>Flavobacteriales</taxon>
        <taxon>Flavobacteriaceae</taxon>
        <taxon>Flavobacterium</taxon>
    </lineage>
</organism>
<evidence type="ECO:0000256" key="2">
    <source>
        <dbReference type="ARBA" id="ARBA00011738"/>
    </source>
</evidence>
<dbReference type="Pfam" id="PF13393">
    <property type="entry name" value="tRNA-synt_His"/>
    <property type="match status" value="2"/>
</dbReference>
<evidence type="ECO:0000256" key="4">
    <source>
        <dbReference type="ARBA" id="ARBA00022741"/>
    </source>
</evidence>
<accession>A0ABU9NM08</accession>
<gene>
    <name evidence="9 11" type="primary">hisS</name>
    <name evidence="11" type="ORF">WFZ86_07495</name>
</gene>
<keyword evidence="12" id="KW-1185">Reference proteome</keyword>
<dbReference type="Gene3D" id="3.40.50.800">
    <property type="entry name" value="Anticodon-binding domain"/>
    <property type="match status" value="1"/>
</dbReference>
<dbReference type="EC" id="6.1.1.21" evidence="9"/>
<protein>
    <recommendedName>
        <fullName evidence="9">Histidine--tRNA ligase</fullName>
        <ecNumber evidence="9">6.1.1.21</ecNumber>
    </recommendedName>
    <alternativeName>
        <fullName evidence="9">Histidyl-tRNA synthetase</fullName>
        <shortName evidence="9">HisRS</shortName>
    </alternativeName>
</protein>
<dbReference type="Proteomes" id="UP001468798">
    <property type="component" value="Unassembled WGS sequence"/>
</dbReference>
<dbReference type="EMBL" id="JBCGDP010000006">
    <property type="protein sequence ID" value="MEM0576339.1"/>
    <property type="molecule type" value="Genomic_DNA"/>
</dbReference>
<evidence type="ECO:0000256" key="3">
    <source>
        <dbReference type="ARBA" id="ARBA00022598"/>
    </source>
</evidence>
<keyword evidence="5 9" id="KW-0067">ATP-binding</keyword>
<dbReference type="InterPro" id="IPR033656">
    <property type="entry name" value="HisRS_anticodon"/>
</dbReference>
<comment type="subunit">
    <text evidence="2 9">Homodimer.</text>
</comment>
<dbReference type="PANTHER" id="PTHR11476:SF7">
    <property type="entry name" value="HISTIDINE--TRNA LIGASE"/>
    <property type="match status" value="1"/>
</dbReference>
<reference evidence="11 12" key="1">
    <citation type="submission" date="2024-03" db="EMBL/GenBank/DDBJ databases">
        <title>Two novel species of the genus Flavobacterium exhibiting potentially degradation of complex polysaccharides.</title>
        <authorList>
            <person name="Lian X."/>
        </authorList>
    </citation>
    <scope>NUCLEOTIDE SEQUENCE [LARGE SCALE GENOMIC DNA]</scope>
    <source>
        <strain evidence="11 12">N6</strain>
    </source>
</reference>
<dbReference type="HAMAP" id="MF_00127">
    <property type="entry name" value="His_tRNA_synth"/>
    <property type="match status" value="1"/>
</dbReference>
<evidence type="ECO:0000256" key="1">
    <source>
        <dbReference type="ARBA" id="ARBA00008226"/>
    </source>
</evidence>
<dbReference type="InterPro" id="IPR045864">
    <property type="entry name" value="aa-tRNA-synth_II/BPL/LPL"/>
</dbReference>
<dbReference type="InterPro" id="IPR015807">
    <property type="entry name" value="His-tRNA-ligase"/>
</dbReference>
<evidence type="ECO:0000256" key="9">
    <source>
        <dbReference type="HAMAP-Rule" id="MF_00127"/>
    </source>
</evidence>
<evidence type="ECO:0000256" key="8">
    <source>
        <dbReference type="ARBA" id="ARBA00047639"/>
    </source>
</evidence>
<dbReference type="GO" id="GO:0004821">
    <property type="term" value="F:histidine-tRNA ligase activity"/>
    <property type="evidence" value="ECO:0007669"/>
    <property type="project" value="UniProtKB-EC"/>
</dbReference>
<comment type="subcellular location">
    <subcellularLocation>
        <location evidence="9">Cytoplasm</location>
    </subcellularLocation>
</comment>
<keyword evidence="3 9" id="KW-0436">Ligase</keyword>
<evidence type="ECO:0000256" key="6">
    <source>
        <dbReference type="ARBA" id="ARBA00022917"/>
    </source>
</evidence>
<dbReference type="PIRSF" id="PIRSF001549">
    <property type="entry name" value="His-tRNA_synth"/>
    <property type="match status" value="1"/>
</dbReference>
<dbReference type="InterPro" id="IPR004154">
    <property type="entry name" value="Anticodon-bd"/>
</dbReference>
<comment type="catalytic activity">
    <reaction evidence="8 9">
        <text>tRNA(His) + L-histidine + ATP = L-histidyl-tRNA(His) + AMP + diphosphate + H(+)</text>
        <dbReference type="Rhea" id="RHEA:17313"/>
        <dbReference type="Rhea" id="RHEA-COMP:9665"/>
        <dbReference type="Rhea" id="RHEA-COMP:9689"/>
        <dbReference type="ChEBI" id="CHEBI:15378"/>
        <dbReference type="ChEBI" id="CHEBI:30616"/>
        <dbReference type="ChEBI" id="CHEBI:33019"/>
        <dbReference type="ChEBI" id="CHEBI:57595"/>
        <dbReference type="ChEBI" id="CHEBI:78442"/>
        <dbReference type="ChEBI" id="CHEBI:78527"/>
        <dbReference type="ChEBI" id="CHEBI:456215"/>
        <dbReference type="EC" id="6.1.1.21"/>
    </reaction>
</comment>
<feature type="domain" description="Aminoacyl-transfer RNA synthetases class-II family profile" evidence="10">
    <location>
        <begin position="1"/>
        <end position="418"/>
    </location>
</feature>
<dbReference type="NCBIfam" id="TIGR00442">
    <property type="entry name" value="hisS"/>
    <property type="match status" value="1"/>
</dbReference>
<keyword evidence="9" id="KW-0963">Cytoplasm</keyword>
<dbReference type="InterPro" id="IPR036621">
    <property type="entry name" value="Anticodon-bd_dom_sf"/>
</dbReference>
<evidence type="ECO:0000313" key="11">
    <source>
        <dbReference type="EMBL" id="MEM0576339.1"/>
    </source>
</evidence>
<comment type="similarity">
    <text evidence="1 9">Belongs to the class-II aminoacyl-tRNA synthetase family.</text>
</comment>
<keyword evidence="7 9" id="KW-0030">Aminoacyl-tRNA synthetase</keyword>
<dbReference type="InterPro" id="IPR041715">
    <property type="entry name" value="HisRS-like_core"/>
</dbReference>
<keyword evidence="4 9" id="KW-0547">Nucleotide-binding</keyword>
<name>A0ABU9NM08_9FLAO</name>
<dbReference type="Gene3D" id="3.30.930.10">
    <property type="entry name" value="Bira Bifunctional Protein, Domain 2"/>
    <property type="match status" value="1"/>
</dbReference>
<dbReference type="SUPFAM" id="SSF52954">
    <property type="entry name" value="Class II aaRS ABD-related"/>
    <property type="match status" value="1"/>
</dbReference>
<comment type="caution">
    <text evidence="11">The sequence shown here is derived from an EMBL/GenBank/DDBJ whole genome shotgun (WGS) entry which is preliminary data.</text>
</comment>
<dbReference type="InterPro" id="IPR006195">
    <property type="entry name" value="aa-tRNA-synth_II"/>
</dbReference>
<dbReference type="Pfam" id="PF03129">
    <property type="entry name" value="HGTP_anticodon"/>
    <property type="match status" value="1"/>
</dbReference>
<sequence>MASKPSIPKGTRDFSPAEVAKRQYIIQTIKSNFEKFGFQPIETPSFENSDTLMGKYGEEGDRLIFKILNSGNFFYNRNKIELPESLASLQQNSAEKITLEQRIELNKFTSKISEKALRYDLTVPFARYVVQHQSEIEFPFKRYQIQPVWRADNPQKGRFREFFQCDADVVGSKSLWQEVELVQLYDTVFTALGLTGVTIKINNRKILSGIAEVIGASEKLIDFTVALDKLDKIGEDGVKKEMIEKGISEEAISKVQPLFSFTGTIAEKINQLSQLLSASVEGMKGVEELQFICEKVTQLGLATAQLDLDVTLARGLNYYTGAIFEIAPPKTVAMGSIGGGGRYDDLTGIFGLKNMSGVGISFGLDRIYLVIEELGLFPDTVAATSKALFVNYGETEAFAAMQAIQKLRAEGIKVELYPDAVKMGKQLQYADKRGIPFAVIIGTQELESSTFALKNLVTGEQVVLDYEGLQQQLQ</sequence>
<evidence type="ECO:0000256" key="5">
    <source>
        <dbReference type="ARBA" id="ARBA00022840"/>
    </source>
</evidence>
<dbReference type="CDD" id="cd00773">
    <property type="entry name" value="HisRS-like_core"/>
    <property type="match status" value="1"/>
</dbReference>
<evidence type="ECO:0000259" key="10">
    <source>
        <dbReference type="PROSITE" id="PS50862"/>
    </source>
</evidence>
<evidence type="ECO:0000256" key="7">
    <source>
        <dbReference type="ARBA" id="ARBA00023146"/>
    </source>
</evidence>
<dbReference type="SUPFAM" id="SSF55681">
    <property type="entry name" value="Class II aaRS and biotin synthetases"/>
    <property type="match status" value="1"/>
</dbReference>
<dbReference type="PROSITE" id="PS50862">
    <property type="entry name" value="AA_TRNA_LIGASE_II"/>
    <property type="match status" value="1"/>
</dbReference>
<dbReference type="RefSeq" id="WP_342691370.1">
    <property type="nucleotide sequence ID" value="NZ_JBCGDP010000006.1"/>
</dbReference>